<evidence type="ECO:0000256" key="1">
    <source>
        <dbReference type="SAM" id="MobiDB-lite"/>
    </source>
</evidence>
<feature type="compositionally biased region" description="Basic and acidic residues" evidence="1">
    <location>
        <begin position="9"/>
        <end position="21"/>
    </location>
</feature>
<reference evidence="3" key="1">
    <citation type="submission" date="2022-11" db="UniProtKB">
        <authorList>
            <consortium name="WormBaseParasite"/>
        </authorList>
    </citation>
    <scope>IDENTIFICATION</scope>
</reference>
<organism evidence="2 3">
    <name type="scientific">Romanomermis culicivorax</name>
    <name type="common">Nematode worm</name>
    <dbReference type="NCBI Taxonomy" id="13658"/>
    <lineage>
        <taxon>Eukaryota</taxon>
        <taxon>Metazoa</taxon>
        <taxon>Ecdysozoa</taxon>
        <taxon>Nematoda</taxon>
        <taxon>Enoplea</taxon>
        <taxon>Dorylaimia</taxon>
        <taxon>Mermithida</taxon>
        <taxon>Mermithoidea</taxon>
        <taxon>Mermithidae</taxon>
        <taxon>Romanomermis</taxon>
    </lineage>
</organism>
<feature type="region of interest" description="Disordered" evidence="1">
    <location>
        <begin position="1"/>
        <end position="44"/>
    </location>
</feature>
<proteinExistence type="predicted"/>
<feature type="compositionally biased region" description="Basic and acidic residues" evidence="1">
    <location>
        <begin position="32"/>
        <end position="44"/>
    </location>
</feature>
<keyword evidence="2" id="KW-1185">Reference proteome</keyword>
<evidence type="ECO:0000313" key="2">
    <source>
        <dbReference type="Proteomes" id="UP000887565"/>
    </source>
</evidence>
<accession>A0A915HSA0</accession>
<evidence type="ECO:0000313" key="3">
    <source>
        <dbReference type="WBParaSite" id="nRc.2.0.1.t04624-RA"/>
    </source>
</evidence>
<protein>
    <submittedName>
        <fullName evidence="3">Prolactin receptor</fullName>
    </submittedName>
</protein>
<name>A0A915HSA0_ROMCU</name>
<dbReference type="Proteomes" id="UP000887565">
    <property type="component" value="Unplaced"/>
</dbReference>
<dbReference type="WBParaSite" id="nRc.2.0.1.t04624-RA">
    <property type="protein sequence ID" value="nRc.2.0.1.t04624-RA"/>
    <property type="gene ID" value="nRc.2.0.1.g04624"/>
</dbReference>
<dbReference type="AlphaFoldDB" id="A0A915HSA0"/>
<sequence>MTCSNSPRIRRDPNDQFEKGSPKTRIGSTDPDPDRVPKTQVTTDRRIGVALQAPPLEPSIEKLKIGHDHFNVTWKPGII</sequence>